<dbReference type="AlphaFoldDB" id="T1EMX0"/>
<keyword evidence="4" id="KW-1185">Reference proteome</keyword>
<reference evidence="3" key="3">
    <citation type="submission" date="2015-06" db="UniProtKB">
        <authorList>
            <consortium name="EnsemblMetazoa"/>
        </authorList>
    </citation>
    <scope>IDENTIFICATION</scope>
</reference>
<dbReference type="HOGENOM" id="CLU_1449190_0_0_1"/>
<proteinExistence type="predicted"/>
<reference evidence="2 4" key="2">
    <citation type="journal article" date="2013" name="Nature">
        <title>Insights into bilaterian evolution from three spiralian genomes.</title>
        <authorList>
            <person name="Simakov O."/>
            <person name="Marletaz F."/>
            <person name="Cho S.J."/>
            <person name="Edsinger-Gonzales E."/>
            <person name="Havlak P."/>
            <person name="Hellsten U."/>
            <person name="Kuo D.H."/>
            <person name="Larsson T."/>
            <person name="Lv J."/>
            <person name="Arendt D."/>
            <person name="Savage R."/>
            <person name="Osoegawa K."/>
            <person name="de Jong P."/>
            <person name="Grimwood J."/>
            <person name="Chapman J.A."/>
            <person name="Shapiro H."/>
            <person name="Aerts A."/>
            <person name="Otillar R.P."/>
            <person name="Terry A.Y."/>
            <person name="Boore J.L."/>
            <person name="Grigoriev I.V."/>
            <person name="Lindberg D.R."/>
            <person name="Seaver E.C."/>
            <person name="Weisblat D.A."/>
            <person name="Putnam N.H."/>
            <person name="Rokhsar D.S."/>
        </authorList>
    </citation>
    <scope>NUCLEOTIDE SEQUENCE</scope>
</reference>
<gene>
    <name evidence="3" type="primary">20197920</name>
    <name evidence="2" type="ORF">HELRODRAFT_158527</name>
</gene>
<name>T1EMX0_HELRO</name>
<accession>T1EMX0</accession>
<feature type="compositionally biased region" description="Acidic residues" evidence="1">
    <location>
        <begin position="66"/>
        <end position="79"/>
    </location>
</feature>
<dbReference type="KEGG" id="hro:HELRODRAFT_158527"/>
<dbReference type="InParanoid" id="T1EMX0"/>
<reference evidence="4" key="1">
    <citation type="submission" date="2012-12" db="EMBL/GenBank/DDBJ databases">
        <authorList>
            <person name="Hellsten U."/>
            <person name="Grimwood J."/>
            <person name="Chapman J.A."/>
            <person name="Shapiro H."/>
            <person name="Aerts A."/>
            <person name="Otillar R.P."/>
            <person name="Terry A.Y."/>
            <person name="Boore J.L."/>
            <person name="Simakov O."/>
            <person name="Marletaz F."/>
            <person name="Cho S.-J."/>
            <person name="Edsinger-Gonzales E."/>
            <person name="Havlak P."/>
            <person name="Kuo D.-H."/>
            <person name="Larsson T."/>
            <person name="Lv J."/>
            <person name="Arendt D."/>
            <person name="Savage R."/>
            <person name="Osoegawa K."/>
            <person name="de Jong P."/>
            <person name="Lindberg D.R."/>
            <person name="Seaver E.C."/>
            <person name="Weisblat D.A."/>
            <person name="Putnam N.H."/>
            <person name="Grigoriev I.V."/>
            <person name="Rokhsar D.S."/>
        </authorList>
    </citation>
    <scope>NUCLEOTIDE SEQUENCE</scope>
</reference>
<protein>
    <submittedName>
        <fullName evidence="2 3">Uncharacterized protein</fullName>
    </submittedName>
</protein>
<dbReference type="RefSeq" id="XP_009008822.1">
    <property type="nucleotide sequence ID" value="XM_009010574.1"/>
</dbReference>
<feature type="compositionally biased region" description="Polar residues" evidence="1">
    <location>
        <begin position="10"/>
        <end position="26"/>
    </location>
</feature>
<evidence type="ECO:0000313" key="4">
    <source>
        <dbReference type="Proteomes" id="UP000015101"/>
    </source>
</evidence>
<dbReference type="GeneID" id="20197920"/>
<evidence type="ECO:0000313" key="3">
    <source>
        <dbReference type="EnsemblMetazoa" id="HelroP158527"/>
    </source>
</evidence>
<evidence type="ECO:0000256" key="1">
    <source>
        <dbReference type="SAM" id="MobiDB-lite"/>
    </source>
</evidence>
<dbReference type="Proteomes" id="UP000015101">
    <property type="component" value="Unassembled WGS sequence"/>
</dbReference>
<sequence length="187" mass="20412">MSVVHVGQMSAGQVTSGWGQRKQMSIDQMKHRISNTNVSDSEESNAGGVRKADVAGLVESEVSSSEQEDDEEDGEDGQFDDNSNCGGRSNVWVRDEEDDIGRSPEDEICNNCNVKMVKAVGGPVVEEEKNNNSKGGKLEEKHKEGAPWDGRNSFENNETVPRCKNIGNLCMIGGQMILDVTLAIFDF</sequence>
<feature type="region of interest" description="Disordered" evidence="1">
    <location>
        <begin position="123"/>
        <end position="155"/>
    </location>
</feature>
<dbReference type="CTD" id="20197920"/>
<organism evidence="3 4">
    <name type="scientific">Helobdella robusta</name>
    <name type="common">Californian leech</name>
    <dbReference type="NCBI Taxonomy" id="6412"/>
    <lineage>
        <taxon>Eukaryota</taxon>
        <taxon>Metazoa</taxon>
        <taxon>Spiralia</taxon>
        <taxon>Lophotrochozoa</taxon>
        <taxon>Annelida</taxon>
        <taxon>Clitellata</taxon>
        <taxon>Hirudinea</taxon>
        <taxon>Rhynchobdellida</taxon>
        <taxon>Glossiphoniidae</taxon>
        <taxon>Helobdella</taxon>
    </lineage>
</organism>
<dbReference type="EMBL" id="AMQM01000062">
    <property type="status" value="NOT_ANNOTATED_CDS"/>
    <property type="molecule type" value="Genomic_DNA"/>
</dbReference>
<feature type="region of interest" description="Disordered" evidence="1">
    <location>
        <begin position="1"/>
        <end position="107"/>
    </location>
</feature>
<evidence type="ECO:0000313" key="2">
    <source>
        <dbReference type="EMBL" id="ESO12102.1"/>
    </source>
</evidence>
<feature type="compositionally biased region" description="Basic and acidic residues" evidence="1">
    <location>
        <begin position="126"/>
        <end position="146"/>
    </location>
</feature>
<dbReference type="EnsemblMetazoa" id="HelroT158527">
    <property type="protein sequence ID" value="HelroP158527"/>
    <property type="gene ID" value="HelroG158527"/>
</dbReference>
<dbReference type="EMBL" id="KB095811">
    <property type="protein sequence ID" value="ESO12102.1"/>
    <property type="molecule type" value="Genomic_DNA"/>
</dbReference>